<dbReference type="InterPro" id="IPR011333">
    <property type="entry name" value="SKP1/BTB/POZ_sf"/>
</dbReference>
<dbReference type="HOGENOM" id="CLU_522758_0_0_1"/>
<dbReference type="OrthoDB" id="5284313at2759"/>
<dbReference type="EMBL" id="AQGS01000231">
    <property type="protein sequence ID" value="EPS41623.1"/>
    <property type="molecule type" value="Genomic_DNA"/>
</dbReference>
<dbReference type="AlphaFoldDB" id="S8BQ85"/>
<sequence length="521" mass="57143">METESAGDPNAAACLYLDDAFSVCWRRRLRIAYTAPSVAECVCTVGGVPDPQIDPAVPACTSYLSSIGQKRRISAFYSSFNGYCSSYGRAQALTSTDSAGTTTETKSLGGARLGRENCEEILGIYNVCQRSPQDLITEPEVASCICHDRNGTFNTAFDDILSPCYSWATSSETEFATEVSRLFGFCTRFGTFSFDAQTPITTSVPGVRTTKAIPTLTFSQVAQDPAAEACEKFAKIANACRTGPLDPLTRVGVANCICVDPGDPTGGFGTAFDNLLMSCIPYAKTKSPAAGSQIESLTGYCIRYADGGKTYTVNGMPEVEINIMKPDVLACILDFIYTGDFDETGKKQYIRSTHQPRDGEDYTLFPSEPSGEHIRRLVSIYNMARKCNLEKMAALAKERLTESCEATFGPGLHHLTNFLLQDWDYPTDSCSDVANCGKRMEELTRYRYQILDIQAEKLQADLSRDVIQDRFDGLVRSLNKTKRCANSGCQASFYVFADEEEVGFTSGPIIRCRVCNSRQPF</sequence>
<evidence type="ECO:0000313" key="2">
    <source>
        <dbReference type="Proteomes" id="UP000015100"/>
    </source>
</evidence>
<gene>
    <name evidence="1" type="ORF">H072_4485</name>
</gene>
<name>S8BQ85_DACHA</name>
<organism evidence="1 2">
    <name type="scientific">Dactylellina haptotyla (strain CBS 200.50)</name>
    <name type="common">Nematode-trapping fungus</name>
    <name type="synonym">Monacrosporium haptotylum</name>
    <dbReference type="NCBI Taxonomy" id="1284197"/>
    <lineage>
        <taxon>Eukaryota</taxon>
        <taxon>Fungi</taxon>
        <taxon>Dikarya</taxon>
        <taxon>Ascomycota</taxon>
        <taxon>Pezizomycotina</taxon>
        <taxon>Orbiliomycetes</taxon>
        <taxon>Orbiliales</taxon>
        <taxon>Orbiliaceae</taxon>
        <taxon>Dactylellina</taxon>
    </lineage>
</organism>
<reference evidence="2" key="2">
    <citation type="submission" date="2013-04" db="EMBL/GenBank/DDBJ databases">
        <title>Genomic mechanisms accounting for the adaptation to parasitism in nematode-trapping fungi.</title>
        <authorList>
            <person name="Ahren D.G."/>
        </authorList>
    </citation>
    <scope>NUCLEOTIDE SEQUENCE [LARGE SCALE GENOMIC DNA]</scope>
    <source>
        <strain evidence="2">CBS 200.50</strain>
    </source>
</reference>
<dbReference type="Proteomes" id="UP000015100">
    <property type="component" value="Unassembled WGS sequence"/>
</dbReference>
<dbReference type="CDD" id="cd18186">
    <property type="entry name" value="BTB_POZ_ZBTB_KLHL-like"/>
    <property type="match status" value="1"/>
</dbReference>
<accession>S8BQ85</accession>
<evidence type="ECO:0000313" key="1">
    <source>
        <dbReference type="EMBL" id="EPS41623.1"/>
    </source>
</evidence>
<dbReference type="Gene3D" id="3.30.710.10">
    <property type="entry name" value="Potassium Channel Kv1.1, Chain A"/>
    <property type="match status" value="1"/>
</dbReference>
<reference evidence="1 2" key="1">
    <citation type="journal article" date="2013" name="PLoS Genet.">
        <title>Genomic mechanisms accounting for the adaptation to parasitism in nematode-trapping fungi.</title>
        <authorList>
            <person name="Meerupati T."/>
            <person name="Andersson K.M."/>
            <person name="Friman E."/>
            <person name="Kumar D."/>
            <person name="Tunlid A."/>
            <person name="Ahren D."/>
        </authorList>
    </citation>
    <scope>NUCLEOTIDE SEQUENCE [LARGE SCALE GENOMIC DNA]</scope>
    <source>
        <strain evidence="1 2">CBS 200.50</strain>
    </source>
</reference>
<protein>
    <recommendedName>
        <fullName evidence="3">BTB domain-containing protein</fullName>
    </recommendedName>
</protein>
<keyword evidence="2" id="KW-1185">Reference proteome</keyword>
<evidence type="ECO:0008006" key="3">
    <source>
        <dbReference type="Google" id="ProtNLM"/>
    </source>
</evidence>
<proteinExistence type="predicted"/>
<comment type="caution">
    <text evidence="1">The sequence shown here is derived from an EMBL/GenBank/DDBJ whole genome shotgun (WGS) entry which is preliminary data.</text>
</comment>
<dbReference type="eggNOG" id="ENOG502T11E">
    <property type="taxonomic scope" value="Eukaryota"/>
</dbReference>